<organism evidence="3 4">
    <name type="scientific">Aplysia californica</name>
    <name type="common">California sea hare</name>
    <dbReference type="NCBI Taxonomy" id="6500"/>
    <lineage>
        <taxon>Eukaryota</taxon>
        <taxon>Metazoa</taxon>
        <taxon>Spiralia</taxon>
        <taxon>Lophotrochozoa</taxon>
        <taxon>Mollusca</taxon>
        <taxon>Gastropoda</taxon>
        <taxon>Heterobranchia</taxon>
        <taxon>Euthyneura</taxon>
        <taxon>Tectipleura</taxon>
        <taxon>Aplysiida</taxon>
        <taxon>Aplysioidea</taxon>
        <taxon>Aplysiidae</taxon>
        <taxon>Aplysia</taxon>
    </lineage>
</organism>
<feature type="signal peptide" evidence="1">
    <location>
        <begin position="1"/>
        <end position="16"/>
    </location>
</feature>
<keyword evidence="1" id="KW-0732">Signal</keyword>
<protein>
    <submittedName>
        <fullName evidence="4">Transforming growth factor-beta-induced protein ig-h3-like</fullName>
    </submittedName>
</protein>
<dbReference type="InterPro" id="IPR036378">
    <property type="entry name" value="FAS1_dom_sf"/>
</dbReference>
<dbReference type="GeneID" id="101863400"/>
<name>A0ABM0K9P5_APLCA</name>
<evidence type="ECO:0000256" key="1">
    <source>
        <dbReference type="SAM" id="SignalP"/>
    </source>
</evidence>
<dbReference type="Gene3D" id="2.30.180.10">
    <property type="entry name" value="FAS1 domain"/>
    <property type="match status" value="1"/>
</dbReference>
<accession>A0ABM0K9P5</accession>
<dbReference type="InterPro" id="IPR050904">
    <property type="entry name" value="Adhesion/Biosynth-related"/>
</dbReference>
<sequence>MLRLLLLAVALTSATGQLDSRTIMQYLQDENMNTLTAYLTATGLDKLLADPGSTAVTLFAPTDQAWNKLPSNIVFSLSTNTTLLKKVLMDHVVNQVVLSQYVRDQDAKTNLNGGAMVFRVYPNGVRYVG</sequence>
<reference evidence="4" key="1">
    <citation type="submission" date="2025-08" db="UniProtKB">
        <authorList>
            <consortium name="RefSeq"/>
        </authorList>
    </citation>
    <scope>IDENTIFICATION</scope>
</reference>
<evidence type="ECO:0000259" key="2">
    <source>
        <dbReference type="PROSITE" id="PS50213"/>
    </source>
</evidence>
<gene>
    <name evidence="4" type="primary">LOC101863400</name>
</gene>
<feature type="chain" id="PRO_5045585852" evidence="1">
    <location>
        <begin position="17"/>
        <end position="129"/>
    </location>
</feature>
<dbReference type="RefSeq" id="XP_005112281.1">
    <property type="nucleotide sequence ID" value="XM_005112224.3"/>
</dbReference>
<proteinExistence type="predicted"/>
<dbReference type="InterPro" id="IPR000782">
    <property type="entry name" value="FAS1_domain"/>
</dbReference>
<feature type="domain" description="FAS1" evidence="2">
    <location>
        <begin position="19"/>
        <end position="129"/>
    </location>
</feature>
<dbReference type="Proteomes" id="UP000694888">
    <property type="component" value="Unplaced"/>
</dbReference>
<dbReference type="PANTHER" id="PTHR10900">
    <property type="entry name" value="PERIOSTIN-RELATED"/>
    <property type="match status" value="1"/>
</dbReference>
<dbReference type="PANTHER" id="PTHR10900:SF77">
    <property type="entry name" value="FI19380P1"/>
    <property type="match status" value="1"/>
</dbReference>
<dbReference type="PROSITE" id="PS50213">
    <property type="entry name" value="FAS1"/>
    <property type="match status" value="1"/>
</dbReference>
<dbReference type="SUPFAM" id="SSF82153">
    <property type="entry name" value="FAS1 domain"/>
    <property type="match status" value="1"/>
</dbReference>
<evidence type="ECO:0000313" key="3">
    <source>
        <dbReference type="Proteomes" id="UP000694888"/>
    </source>
</evidence>
<evidence type="ECO:0000313" key="4">
    <source>
        <dbReference type="RefSeq" id="XP_005112281.1"/>
    </source>
</evidence>
<keyword evidence="3" id="KW-1185">Reference proteome</keyword>
<dbReference type="Pfam" id="PF02469">
    <property type="entry name" value="Fasciclin"/>
    <property type="match status" value="1"/>
</dbReference>